<sequence>MGNIWVHCCRRDMDLLCHVYEESLFAAHKGARLFRIVELPVHRNSSNHAEQAIVREDAKSILVQLSTVEEQLLALEGSGSSFQTSLLHNFSNPNDCAIEKLGSNDEEVNSSQIYKNDIWITETEESSMFVEEKVVNGDVANFNNSPCYVSQLTTSEEVIQIDVGKHQRSGLVQWEGSEEEKHLDLLSFGKKNILSSLAFCTLEGPCKPDVQQFKDIGKELDWDAKKVVPLDDITRRLQALESENMFQQHHLFPSSPECVNIIKLKEIVQELQKLLKTNKDASTTANKNIINISSMSACFQGGEVHMPMDFVVFFLS</sequence>
<name>A0A8T2SSQ2_CERRI</name>
<gene>
    <name evidence="1" type="ORF">KP509_17G022300</name>
</gene>
<protein>
    <submittedName>
        <fullName evidence="1">Uncharacterized protein</fullName>
    </submittedName>
</protein>
<dbReference type="EMBL" id="CM035422">
    <property type="protein sequence ID" value="KAH7372808.1"/>
    <property type="molecule type" value="Genomic_DNA"/>
</dbReference>
<accession>A0A8T2SSQ2</accession>
<dbReference type="AlphaFoldDB" id="A0A8T2SSQ2"/>
<keyword evidence="2" id="KW-1185">Reference proteome</keyword>
<evidence type="ECO:0000313" key="1">
    <source>
        <dbReference type="EMBL" id="KAH7372808.1"/>
    </source>
</evidence>
<comment type="caution">
    <text evidence="1">The sequence shown here is derived from an EMBL/GenBank/DDBJ whole genome shotgun (WGS) entry which is preliminary data.</text>
</comment>
<evidence type="ECO:0000313" key="2">
    <source>
        <dbReference type="Proteomes" id="UP000825935"/>
    </source>
</evidence>
<dbReference type="Proteomes" id="UP000825935">
    <property type="component" value="Chromosome 17"/>
</dbReference>
<proteinExistence type="predicted"/>
<reference evidence="1" key="1">
    <citation type="submission" date="2021-08" db="EMBL/GenBank/DDBJ databases">
        <title>WGS assembly of Ceratopteris richardii.</title>
        <authorList>
            <person name="Marchant D.B."/>
            <person name="Chen G."/>
            <person name="Jenkins J."/>
            <person name="Shu S."/>
            <person name="Leebens-Mack J."/>
            <person name="Grimwood J."/>
            <person name="Schmutz J."/>
            <person name="Soltis P."/>
            <person name="Soltis D."/>
            <person name="Chen Z.-H."/>
        </authorList>
    </citation>
    <scope>NUCLEOTIDE SEQUENCE</scope>
    <source>
        <strain evidence="1">Whitten #5841</strain>
        <tissue evidence="1">Leaf</tissue>
    </source>
</reference>
<organism evidence="1 2">
    <name type="scientific">Ceratopteris richardii</name>
    <name type="common">Triangle waterfern</name>
    <dbReference type="NCBI Taxonomy" id="49495"/>
    <lineage>
        <taxon>Eukaryota</taxon>
        <taxon>Viridiplantae</taxon>
        <taxon>Streptophyta</taxon>
        <taxon>Embryophyta</taxon>
        <taxon>Tracheophyta</taxon>
        <taxon>Polypodiopsida</taxon>
        <taxon>Polypodiidae</taxon>
        <taxon>Polypodiales</taxon>
        <taxon>Pteridineae</taxon>
        <taxon>Pteridaceae</taxon>
        <taxon>Parkerioideae</taxon>
        <taxon>Ceratopteris</taxon>
    </lineage>
</organism>